<dbReference type="RefSeq" id="WP_310057856.1">
    <property type="nucleotide sequence ID" value="NZ_JAVDVQ010000010.1"/>
</dbReference>
<feature type="domain" description="DUF1468" evidence="2">
    <location>
        <begin position="30"/>
        <end position="171"/>
    </location>
</feature>
<feature type="transmembrane region" description="Helical" evidence="1">
    <location>
        <begin position="147"/>
        <end position="170"/>
    </location>
</feature>
<accession>A0ABU1UDV5</accession>
<reference evidence="3 4" key="1">
    <citation type="submission" date="2023-07" db="EMBL/GenBank/DDBJ databases">
        <title>Sorghum-associated microbial communities from plants grown in Nebraska, USA.</title>
        <authorList>
            <person name="Schachtman D."/>
        </authorList>
    </citation>
    <scope>NUCLEOTIDE SEQUENCE [LARGE SCALE GENOMIC DNA]</scope>
    <source>
        <strain evidence="3 4">BE167</strain>
    </source>
</reference>
<evidence type="ECO:0000313" key="3">
    <source>
        <dbReference type="EMBL" id="MDR7083333.1"/>
    </source>
</evidence>
<evidence type="ECO:0000313" key="4">
    <source>
        <dbReference type="Proteomes" id="UP001252243"/>
    </source>
</evidence>
<sequence length="179" mass="18930">MITSNNEVAGESTQAGDTTETLTTKLLRIGLAVLIVAVGIFGAVVASGFSEVARRFPFYLSLGIVIIGTIVLIREIVIMKKGGAFSAGAYDYQIADMSPSVVLKRGLLWFGVVMGFILTTALVGFLIAAFVFLVLTLIIGAEMRRRTAVIAGLIGTAAIYGLTQVLVIPLPEGIFYLGL</sequence>
<proteinExistence type="predicted"/>
<evidence type="ECO:0000259" key="2">
    <source>
        <dbReference type="Pfam" id="PF07331"/>
    </source>
</evidence>
<dbReference type="EMBL" id="JAVDVQ010000010">
    <property type="protein sequence ID" value="MDR7083333.1"/>
    <property type="molecule type" value="Genomic_DNA"/>
</dbReference>
<dbReference type="Pfam" id="PF07331">
    <property type="entry name" value="TctB"/>
    <property type="match status" value="1"/>
</dbReference>
<keyword evidence="4" id="KW-1185">Reference proteome</keyword>
<keyword evidence="1" id="KW-0812">Transmembrane</keyword>
<name>A0ABU1UDV5_9MICC</name>
<organism evidence="3 4">
    <name type="scientific">Arthrobacter ginsengisoli</name>
    <dbReference type="NCBI Taxonomy" id="1356565"/>
    <lineage>
        <taxon>Bacteria</taxon>
        <taxon>Bacillati</taxon>
        <taxon>Actinomycetota</taxon>
        <taxon>Actinomycetes</taxon>
        <taxon>Micrococcales</taxon>
        <taxon>Micrococcaceae</taxon>
        <taxon>Arthrobacter</taxon>
    </lineage>
</organism>
<evidence type="ECO:0000256" key="1">
    <source>
        <dbReference type="SAM" id="Phobius"/>
    </source>
</evidence>
<feature type="transmembrane region" description="Helical" evidence="1">
    <location>
        <begin position="107"/>
        <end position="135"/>
    </location>
</feature>
<dbReference type="InterPro" id="IPR009936">
    <property type="entry name" value="DUF1468"/>
</dbReference>
<feature type="transmembrane region" description="Helical" evidence="1">
    <location>
        <begin position="58"/>
        <end position="77"/>
    </location>
</feature>
<feature type="transmembrane region" description="Helical" evidence="1">
    <location>
        <begin position="26"/>
        <end position="46"/>
    </location>
</feature>
<comment type="caution">
    <text evidence="3">The sequence shown here is derived from an EMBL/GenBank/DDBJ whole genome shotgun (WGS) entry which is preliminary data.</text>
</comment>
<dbReference type="Proteomes" id="UP001252243">
    <property type="component" value="Unassembled WGS sequence"/>
</dbReference>
<keyword evidence="1" id="KW-1133">Transmembrane helix</keyword>
<keyword evidence="1" id="KW-0472">Membrane</keyword>
<protein>
    <recommendedName>
        <fullName evidence="2">DUF1468 domain-containing protein</fullName>
    </recommendedName>
</protein>
<gene>
    <name evidence="3" type="ORF">J2X01_002627</name>
</gene>